<feature type="transmembrane region" description="Helical" evidence="1">
    <location>
        <begin position="6"/>
        <end position="24"/>
    </location>
</feature>
<dbReference type="GeneID" id="303164056"/>
<sequence>MLLQKVFKFGAVWAFFLIVPMAIYSMRSPTTVDDYVACAAVRVMYKDEPGVRNWLDLAIDRASEDGQSLYYHDLIPALDAYVEKLLQSSDRKQLMRVYIDRCR</sequence>
<evidence type="ECO:0000313" key="2">
    <source>
        <dbReference type="EMBL" id="MDX5976153.1"/>
    </source>
</evidence>
<accession>A0AAJ2VN01</accession>
<comment type="caution">
    <text evidence="2">The sequence shown here is derived from an EMBL/GenBank/DDBJ whole genome shotgun (WGS) entry which is preliminary data.</text>
</comment>
<dbReference type="Proteomes" id="UP001276761">
    <property type="component" value="Unassembled WGS sequence"/>
</dbReference>
<keyword evidence="1" id="KW-0812">Transmembrane</keyword>
<keyword evidence="1" id="KW-0472">Membrane</keyword>
<organism evidence="2 3">
    <name type="scientific">Vreelandella alkaliphila</name>
    <dbReference type="NCBI Taxonomy" id="272774"/>
    <lineage>
        <taxon>Bacteria</taxon>
        <taxon>Pseudomonadati</taxon>
        <taxon>Pseudomonadota</taxon>
        <taxon>Gammaproteobacteria</taxon>
        <taxon>Oceanospirillales</taxon>
        <taxon>Halomonadaceae</taxon>
        <taxon>Vreelandella</taxon>
    </lineage>
</organism>
<evidence type="ECO:0000256" key="1">
    <source>
        <dbReference type="SAM" id="Phobius"/>
    </source>
</evidence>
<evidence type="ECO:0000313" key="3">
    <source>
        <dbReference type="Proteomes" id="UP001276761"/>
    </source>
</evidence>
<name>A0AAJ2VN01_9GAMM</name>
<proteinExistence type="predicted"/>
<dbReference type="RefSeq" id="WP_198349684.1">
    <property type="nucleotide sequence ID" value="NZ_JABASV010000007.1"/>
</dbReference>
<reference evidence="2" key="1">
    <citation type="submission" date="2023-11" db="EMBL/GenBank/DDBJ databases">
        <title>MicrobeMod: A computational toolkit for identifying prokaryotic methylation and restriction-modification with nanopore sequencing.</title>
        <authorList>
            <person name="Crits-Christoph A."/>
            <person name="Kang S.C."/>
            <person name="Lee H."/>
            <person name="Ostrov N."/>
        </authorList>
    </citation>
    <scope>NUCLEOTIDE SEQUENCE</scope>
    <source>
        <strain evidence="2">ATCC BAA-953</strain>
    </source>
</reference>
<gene>
    <name evidence="2" type="ORF">SIL78_01105</name>
</gene>
<dbReference type="AlphaFoldDB" id="A0AAJ2VN01"/>
<dbReference type="EMBL" id="JAWXXT010000001">
    <property type="protein sequence ID" value="MDX5976153.1"/>
    <property type="molecule type" value="Genomic_DNA"/>
</dbReference>
<protein>
    <submittedName>
        <fullName evidence="2">Uncharacterized protein</fullName>
    </submittedName>
</protein>
<keyword evidence="1" id="KW-1133">Transmembrane helix</keyword>